<dbReference type="EMBL" id="KU501226">
    <property type="protein sequence ID" value="AMK98474.1"/>
    <property type="molecule type" value="Genomic_DNA"/>
</dbReference>
<dbReference type="Pfam" id="PF00472">
    <property type="entry name" value="RF-1"/>
    <property type="match status" value="1"/>
</dbReference>
<dbReference type="SMART" id="SM00937">
    <property type="entry name" value="PCRF"/>
    <property type="match status" value="1"/>
</dbReference>
<dbReference type="SUPFAM" id="SSF75620">
    <property type="entry name" value="Release factor"/>
    <property type="match status" value="1"/>
</dbReference>
<organism evidence="5">
    <name type="scientific">Trachydiscus minutus</name>
    <dbReference type="NCBI Taxonomy" id="1032745"/>
    <lineage>
        <taxon>Eukaryota</taxon>
        <taxon>Sar</taxon>
        <taxon>Stramenopiles</taxon>
        <taxon>Ochrophyta</taxon>
        <taxon>Eustigmatophyceae</taxon>
        <taxon>Goniochloridales</taxon>
        <taxon>Goniochloridaceae</taxon>
        <taxon>Trachydiscus</taxon>
    </lineage>
</organism>
<dbReference type="AlphaFoldDB" id="A0A140ECJ6"/>
<feature type="domain" description="Prokaryotic-type class I peptide chain release factors" evidence="4">
    <location>
        <begin position="153"/>
        <end position="169"/>
    </location>
</feature>
<keyword evidence="3" id="KW-0175">Coiled coil</keyword>
<dbReference type="PANTHER" id="PTHR43116:SF3">
    <property type="entry name" value="CLASS I PEPTIDE CHAIN RELEASE FACTOR"/>
    <property type="match status" value="1"/>
</dbReference>
<reference evidence="5" key="1">
    <citation type="journal article" date="2016" name="Genome Biol. Evol.">
        <title>A comparative analysis of mitochondrial genomes in eustigmatophyte algae.</title>
        <authorList>
            <person name="Sevcikova T."/>
            <person name="Klimes V."/>
            <person name="Zbrankova V."/>
            <person name="Strnad H."/>
            <person name="Hroudova M."/>
            <person name="Vlcek C."/>
            <person name="Elias M."/>
        </authorList>
    </citation>
    <scope>NUCLEOTIDE SEQUENCE</scope>
    <source>
        <strain evidence="5">CCALA 838</strain>
    </source>
</reference>
<dbReference type="NCBIfam" id="TIGR00020">
    <property type="entry name" value="prfB"/>
    <property type="match status" value="1"/>
</dbReference>
<comment type="similarity">
    <text evidence="1">Belongs to the prokaryotic/mitochondrial release factor family.</text>
</comment>
<evidence type="ECO:0000256" key="3">
    <source>
        <dbReference type="SAM" id="Coils"/>
    </source>
</evidence>
<proteinExistence type="inferred from homology"/>
<dbReference type="InterPro" id="IPR000352">
    <property type="entry name" value="Pep_chain_release_fac_I"/>
</dbReference>
<evidence type="ECO:0000256" key="2">
    <source>
        <dbReference type="ARBA" id="ARBA00022917"/>
    </source>
</evidence>
<name>A0A140ECJ6_9STRA</name>
<feature type="coiled-coil region" evidence="3">
    <location>
        <begin position="182"/>
        <end position="209"/>
    </location>
</feature>
<dbReference type="InterPro" id="IPR004374">
    <property type="entry name" value="PrfB"/>
</dbReference>
<evidence type="ECO:0000313" key="5">
    <source>
        <dbReference type="EMBL" id="AMK98474.1"/>
    </source>
</evidence>
<sequence>MLAEARAVATQLLTDLEIWEVEALLNGPYDHVGCRLYLTAGVGGTDACDWASILMRMYQRFAQKKGFSVRVTDTSPGDVCGIKSAMLEIEGENAFGILSGEKGTHRLVRISPFNAGGKRQTSFAGVETMPILPEDELDQVDIPDSELEYTTSRSGGAGGQNVNKVETAVRVRHIPTGIVARCTEERSQLMNKKKALDMLKEKLMMIKAEQRVEELDEIRGDLVEASWGQQIRNYVFHPYKLVKDTRTGYETSSLQEVLDGEIDDFIKAYLRGGRKDVSDDSTGQALDGLDGD</sequence>
<dbReference type="Gene3D" id="3.30.70.1660">
    <property type="match status" value="1"/>
</dbReference>
<dbReference type="PANTHER" id="PTHR43116">
    <property type="entry name" value="PEPTIDE CHAIN RELEASE FACTOR 2"/>
    <property type="match status" value="1"/>
</dbReference>
<dbReference type="Pfam" id="PF03462">
    <property type="entry name" value="PCRF"/>
    <property type="match status" value="1"/>
</dbReference>
<accession>A0A140ECJ6</accession>
<evidence type="ECO:0000259" key="4">
    <source>
        <dbReference type="PROSITE" id="PS00745"/>
    </source>
</evidence>
<dbReference type="InterPro" id="IPR045853">
    <property type="entry name" value="Pep_chain_release_fac_I_sf"/>
</dbReference>
<protein>
    <submittedName>
        <fullName evidence="5">Plastid peptide chain release factor 2</fullName>
    </submittedName>
</protein>
<keyword evidence="2" id="KW-0648">Protein biosynthesis</keyword>
<dbReference type="PROSITE" id="PS00745">
    <property type="entry name" value="RF_PROK_I"/>
    <property type="match status" value="1"/>
</dbReference>
<dbReference type="Gene3D" id="3.30.160.20">
    <property type="match status" value="1"/>
</dbReference>
<dbReference type="GO" id="GO:0016149">
    <property type="term" value="F:translation release factor activity, codon specific"/>
    <property type="evidence" value="ECO:0007669"/>
    <property type="project" value="InterPro"/>
</dbReference>
<dbReference type="GO" id="GO:0005737">
    <property type="term" value="C:cytoplasm"/>
    <property type="evidence" value="ECO:0007669"/>
    <property type="project" value="InterPro"/>
</dbReference>
<dbReference type="InterPro" id="IPR005139">
    <property type="entry name" value="PCRF"/>
</dbReference>
<evidence type="ECO:0000256" key="1">
    <source>
        <dbReference type="ARBA" id="ARBA00010835"/>
    </source>
</evidence>